<feature type="region of interest" description="Disordered" evidence="8">
    <location>
        <begin position="982"/>
        <end position="1006"/>
    </location>
</feature>
<dbReference type="SUPFAM" id="SSF51120">
    <property type="entry name" value="beta-Roll"/>
    <property type="match status" value="7"/>
</dbReference>
<accession>A0A936ZEG5</accession>
<feature type="compositionally biased region" description="Gly residues" evidence="8">
    <location>
        <begin position="421"/>
        <end position="433"/>
    </location>
</feature>
<dbReference type="PANTHER" id="PTHR38340:SF1">
    <property type="entry name" value="S-LAYER PROTEIN"/>
    <property type="match status" value="1"/>
</dbReference>
<dbReference type="InterPro" id="IPR003995">
    <property type="entry name" value="RTX_toxin_determinant-A"/>
</dbReference>
<evidence type="ECO:0000256" key="8">
    <source>
        <dbReference type="SAM" id="MobiDB-lite"/>
    </source>
</evidence>
<dbReference type="PANTHER" id="PTHR38340">
    <property type="entry name" value="S-LAYER PROTEIN"/>
    <property type="match status" value="1"/>
</dbReference>
<evidence type="ECO:0000256" key="6">
    <source>
        <dbReference type="ARBA" id="ARBA00023026"/>
    </source>
</evidence>
<dbReference type="InterPro" id="IPR050557">
    <property type="entry name" value="RTX_toxin/Mannuronan_C5-epim"/>
</dbReference>
<feature type="region of interest" description="Disordered" evidence="8">
    <location>
        <begin position="499"/>
        <end position="544"/>
    </location>
</feature>
<comment type="caution">
    <text evidence="9">The sequence shown here is derived from an EMBL/GenBank/DDBJ whole genome shotgun (WGS) entry which is preliminary data.</text>
</comment>
<dbReference type="Pfam" id="PF00353">
    <property type="entry name" value="HemolysinCabind"/>
    <property type="match status" value="13"/>
</dbReference>
<evidence type="ECO:0000256" key="7">
    <source>
        <dbReference type="ARBA" id="ARBA00023136"/>
    </source>
</evidence>
<comment type="subcellular location">
    <subcellularLocation>
        <location evidence="1">Membrane</location>
    </subcellularLocation>
    <subcellularLocation>
        <location evidence="2">Secreted</location>
    </subcellularLocation>
</comment>
<evidence type="ECO:0000256" key="1">
    <source>
        <dbReference type="ARBA" id="ARBA00004370"/>
    </source>
</evidence>
<evidence type="ECO:0000313" key="10">
    <source>
        <dbReference type="Proteomes" id="UP000605848"/>
    </source>
</evidence>
<evidence type="ECO:0000256" key="2">
    <source>
        <dbReference type="ARBA" id="ARBA00004613"/>
    </source>
</evidence>
<protein>
    <recommendedName>
        <fullName evidence="11">Calcium-binding protein</fullName>
    </recommendedName>
</protein>
<dbReference type="InterPro" id="IPR001343">
    <property type="entry name" value="Hemolysn_Ca-bd"/>
</dbReference>
<evidence type="ECO:0000256" key="5">
    <source>
        <dbReference type="ARBA" id="ARBA00022737"/>
    </source>
</evidence>
<reference evidence="9" key="1">
    <citation type="submission" date="2021-01" db="EMBL/GenBank/DDBJ databases">
        <title>Microvirga sp.</title>
        <authorList>
            <person name="Kim M.K."/>
        </authorList>
    </citation>
    <scope>NUCLEOTIDE SEQUENCE</scope>
    <source>
        <strain evidence="9">5420S-16</strain>
    </source>
</reference>
<feature type="region of interest" description="Disordered" evidence="8">
    <location>
        <begin position="762"/>
        <end position="790"/>
    </location>
</feature>
<dbReference type="Gene3D" id="2.150.10.10">
    <property type="entry name" value="Serralysin-like metalloprotease, C-terminal"/>
    <property type="match status" value="9"/>
</dbReference>
<dbReference type="InterPro" id="IPR011049">
    <property type="entry name" value="Serralysin-like_metalloprot_C"/>
</dbReference>
<dbReference type="GO" id="GO:0005509">
    <property type="term" value="F:calcium ion binding"/>
    <property type="evidence" value="ECO:0007669"/>
    <property type="project" value="InterPro"/>
</dbReference>
<keyword evidence="5" id="KW-0677">Repeat</keyword>
<dbReference type="InterPro" id="IPR018511">
    <property type="entry name" value="Hemolysin-typ_Ca-bd_CS"/>
</dbReference>
<keyword evidence="3" id="KW-0964">Secreted</keyword>
<keyword evidence="4" id="KW-0800">Toxin</keyword>
<dbReference type="Proteomes" id="UP000605848">
    <property type="component" value="Unassembled WGS sequence"/>
</dbReference>
<dbReference type="EMBL" id="JAEQMY010000038">
    <property type="protein sequence ID" value="MBL0406315.1"/>
    <property type="molecule type" value="Genomic_DNA"/>
</dbReference>
<name>A0A936ZEG5_9HYPH</name>
<evidence type="ECO:0000313" key="9">
    <source>
        <dbReference type="EMBL" id="MBL0406315.1"/>
    </source>
</evidence>
<proteinExistence type="predicted"/>
<dbReference type="PRINTS" id="PR01488">
    <property type="entry name" value="RTXTOXINA"/>
</dbReference>
<feature type="region of interest" description="Disordered" evidence="8">
    <location>
        <begin position="421"/>
        <end position="443"/>
    </location>
</feature>
<evidence type="ECO:0000256" key="3">
    <source>
        <dbReference type="ARBA" id="ARBA00022525"/>
    </source>
</evidence>
<evidence type="ECO:0008006" key="11">
    <source>
        <dbReference type="Google" id="ProtNLM"/>
    </source>
</evidence>
<keyword evidence="10" id="KW-1185">Reference proteome</keyword>
<dbReference type="PRINTS" id="PR00313">
    <property type="entry name" value="CABNDNGRPT"/>
</dbReference>
<dbReference type="PROSITE" id="PS00330">
    <property type="entry name" value="HEMOLYSIN_CALCIUM"/>
    <property type="match status" value="14"/>
</dbReference>
<keyword evidence="6" id="KW-0843">Virulence</keyword>
<dbReference type="GO" id="GO:0005576">
    <property type="term" value="C:extracellular region"/>
    <property type="evidence" value="ECO:0007669"/>
    <property type="project" value="UniProtKB-SubCell"/>
</dbReference>
<gene>
    <name evidence="9" type="ORF">JKG68_20355</name>
</gene>
<sequence length="1282" mass="130986">MATYQVFNASPLDFEAGLIFPYTAQLGVKSATTAIYTHADGKTTVLVGTGFAFDPQTGLPIAGAINSVTLYGADLQPWATIRNLNFSLPGLHDLWFHLNGSTGVAELSLLAGNDIHIGSDHRESFGDWHDGNDTFNTGGGGDYISPGAGMDTVDGGDGTDKVAYAASANDPQVTHGATVDLEEGWAIDPWGYRDTIRNVERARGSMLADTLRGSAGDNMLEGRGGNDLLDGRDGFDVVSYERDVAQGGTGGVNVNLGGGIALDSFGAWDTLVSIEAVTGTDQTDTITGSVDDNFLNGLAGSDRLSGGFGNDTLNGGLGNDSLDGGDGDDILEGQAGADTLTGGNGFDIVGYWSAFAGVTLDLANPSSNTGDAEGDRLSSIEHVSGTSHDDKLYGDDSWNGFAGDNGNDLLSGRGGNDYLTGGAGGDTLDGGDGTDTYGTDSSQGEPFGIYVNLSSHTAQDGHGNVDTLISIENVDGGALDDILAGDLNANQLRGWEGNDTLVGDDGNDSLEGAGGKDELYGGAGDDDLQGGSDEDHLEGGAGNDVLHNETGVDTFMGGEGDDLFRNGWNEAEAGEIFDGSDGIDTIIVLGDNDFRGTEIIDVEQLVFENAANVTFGGAEAGVSNWTIIGDSNVNSLTIRLDGNTEAFLGDWSFKNWGSQDKVSILGSSGRDLIEAASVASTIDGGAGYDRLILDLRSTSAAQIIDMSNSGLQTANHTRFQNMEAIAGFLGTGNDVVLGGQGDNAGASPNAWAADDDIDLGAGNDRFEGRGGNDIASGGSGNDTLDGGVGGDTLSGGDGDDTLYSRLGEGVIGYSIAYGYSPTEVLDGGAGIDFAIVDRSDAIRSLEIDISDPSYLSFSSDGTAIVNVERLEFSAGAGNDSLTGGSLSDKLSGAAGRDLLSGWGGNDTIDGGAGVDIIDGGDGDDHLLGGMGIDIIDGGNGRDTIYGGTEADLVDGGTGDDTIYGEAGADNIDGGDGNDLLNGGAGDDVLSGGTGNDTLASGGGADKLDGGAGTDTVVLAGSQNDYAVVVTADGLQVTYTLTKSTQFMAGLEFFQFSSGATLSRAQFIQPVAEPPVVVQPQPPVVTPPVVTQPEPPVVTPPTTIEATASSTLPEGVLNLIATGTANISLTGNALNNAITGNKGKNVINGGGGNDNVNGGLGNDNLTGSTGTDAFLFTTKLGTSKTDRTVNFDTIKDFVVKDDSLWLDNAIFKKLGAGTATKPKLLNKKFFALDTAKDKDDYVIYDKKTGVLSYDADGSGKGQAVEFAQLKKGLALKFDDLFVI</sequence>
<evidence type="ECO:0000256" key="4">
    <source>
        <dbReference type="ARBA" id="ARBA00022656"/>
    </source>
</evidence>
<organism evidence="9 10">
    <name type="scientific">Microvirga aerilata</name>
    <dbReference type="NCBI Taxonomy" id="670292"/>
    <lineage>
        <taxon>Bacteria</taxon>
        <taxon>Pseudomonadati</taxon>
        <taxon>Pseudomonadota</taxon>
        <taxon>Alphaproteobacteria</taxon>
        <taxon>Hyphomicrobiales</taxon>
        <taxon>Methylobacteriaceae</taxon>
        <taxon>Microvirga</taxon>
    </lineage>
</organism>
<dbReference type="GO" id="GO:0090729">
    <property type="term" value="F:toxin activity"/>
    <property type="evidence" value="ECO:0007669"/>
    <property type="project" value="UniProtKB-KW"/>
</dbReference>
<keyword evidence="7" id="KW-0472">Membrane</keyword>
<dbReference type="GO" id="GO:0016020">
    <property type="term" value="C:membrane"/>
    <property type="evidence" value="ECO:0007669"/>
    <property type="project" value="UniProtKB-SubCell"/>
</dbReference>
<dbReference type="RefSeq" id="WP_202063181.1">
    <property type="nucleotide sequence ID" value="NZ_JAEQMY010000038.1"/>
</dbReference>